<dbReference type="PROSITE" id="PS00518">
    <property type="entry name" value="ZF_RING_1"/>
    <property type="match status" value="1"/>
</dbReference>
<feature type="compositionally biased region" description="Polar residues" evidence="13">
    <location>
        <begin position="892"/>
        <end position="906"/>
    </location>
</feature>
<feature type="compositionally biased region" description="Basic residues" evidence="13">
    <location>
        <begin position="907"/>
        <end position="919"/>
    </location>
</feature>
<evidence type="ECO:0000256" key="10">
    <source>
        <dbReference type="ARBA" id="ARBA00023242"/>
    </source>
</evidence>
<evidence type="ECO:0000256" key="8">
    <source>
        <dbReference type="ARBA" id="ARBA00022786"/>
    </source>
</evidence>
<evidence type="ECO:0000256" key="11">
    <source>
        <dbReference type="PROSITE-ProRule" id="PRU00175"/>
    </source>
</evidence>
<organism evidence="15 16">
    <name type="scientific">Xylocopa violacea</name>
    <name type="common">Violet carpenter bee</name>
    <name type="synonym">Apis violacea</name>
    <dbReference type="NCBI Taxonomy" id="135666"/>
    <lineage>
        <taxon>Eukaryota</taxon>
        <taxon>Metazoa</taxon>
        <taxon>Ecdysozoa</taxon>
        <taxon>Arthropoda</taxon>
        <taxon>Hexapoda</taxon>
        <taxon>Insecta</taxon>
        <taxon>Pterygota</taxon>
        <taxon>Neoptera</taxon>
        <taxon>Endopterygota</taxon>
        <taxon>Hymenoptera</taxon>
        <taxon>Apocrita</taxon>
        <taxon>Aculeata</taxon>
        <taxon>Apoidea</taxon>
        <taxon>Anthophila</taxon>
        <taxon>Apidae</taxon>
        <taxon>Xylocopa</taxon>
        <taxon>Xylocopa</taxon>
    </lineage>
</organism>
<dbReference type="CDD" id="cd16550">
    <property type="entry name" value="RING-HC_RNF168"/>
    <property type="match status" value="1"/>
</dbReference>
<feature type="domain" description="RING-type" evidence="14">
    <location>
        <begin position="30"/>
        <end position="69"/>
    </location>
</feature>
<dbReference type="PANTHER" id="PTHR23328">
    <property type="entry name" value="RING-TYPE DOMAIN-CONTAINING PROTEIN"/>
    <property type="match status" value="1"/>
</dbReference>
<sequence>MATYLKRTSKLFDISLTRPLVDISLRDLMCPVCRSILIEPVTLPCAHNLCLKCLKGTFEHNSLSCPLCRVRVGSWLRTATKSETLVNNNLWELIRTKFSKEVESKYNGDDRNIDLNADFTSANKILSTAGEIRQEYEVQLQMAEEEIRCQRKAEQIASEALIRKIQEEEQQQQLAQLTQDQLLAKSLVKQQLEDKHQEVSKYSNSLNVSNSSFNSAKLNVATMTEVNSSKIEPHSSKCGKTSLSECEDSSGLKKSNIALISKIRAERYASNIKNNADLSSTCNDSTSKFYCQKSMPVYDAISRTLKHQTATKIIDPCVSKCSLEPRTSSSKIYGTQSKEELHIPNDVVNSKRKSLGVEVYVSSGDDDERMGSAESAGSHDSINQEIHHFKPIKAMPRTPLKISTDGRQIDPKLIRVVPIFKRISNVVPKPPSQAHLKRIVGCSWSAFRGRLIIHNALEFLKNNTNSFTAIIKFSITSRNMITFLDIVGKTKSNFKEKDICIETIGQKPSTSCNQMHIIAGRMTKCQTHDSIRKLDFVSEASSDTNKNYGKTIINGTNKISKKLVLEEHRDIRRVEKSWKSHIRNGMVCKSKQQKTLWAIKDIKIPTNTKNVIDTETRNPTPSSVSIKVSSTCDEESEVQEEGEITIENIAERIKKRKINSDKKNSTSVCFLNPDLETIVKRNTRKRLCRKEEPGRKMTDNVPVAMQKQTRTKFTRTALAKSKQRSHRARPTKQSGTESSEMSNTSITFNCQIGNSDLRKTTKDMKHSNSSINGETVITYENMDGNNYNSSKSCDESQECVSENNNTTETSTVMEKSILSDEEIIKEQERMERLVIQEKEDFELAQRLQAKFDEMARIAGRTRRSKRAIENEAIELDLYKIDAGRNVQKAMNSHTAKSSILNHTINTKAKKRGRPPKRVK</sequence>
<keyword evidence="9" id="KW-0862">Zinc</keyword>
<dbReference type="PROSITE" id="PS50089">
    <property type="entry name" value="ZF_RING_2"/>
    <property type="match status" value="1"/>
</dbReference>
<evidence type="ECO:0000256" key="9">
    <source>
        <dbReference type="ARBA" id="ARBA00022833"/>
    </source>
</evidence>
<dbReference type="Gene3D" id="3.30.40.10">
    <property type="entry name" value="Zinc/RING finger domain, C3HC4 (zinc finger)"/>
    <property type="match status" value="1"/>
</dbReference>
<dbReference type="Pfam" id="PF13920">
    <property type="entry name" value="zf-C3HC4_3"/>
    <property type="match status" value="1"/>
</dbReference>
<keyword evidence="7 11" id="KW-0863">Zinc-finger</keyword>
<evidence type="ECO:0000256" key="5">
    <source>
        <dbReference type="ARBA" id="ARBA00022723"/>
    </source>
</evidence>
<evidence type="ECO:0000256" key="6">
    <source>
        <dbReference type="ARBA" id="ARBA00022763"/>
    </source>
</evidence>
<evidence type="ECO:0000256" key="12">
    <source>
        <dbReference type="SAM" id="Coils"/>
    </source>
</evidence>
<dbReference type="InterPro" id="IPR013083">
    <property type="entry name" value="Znf_RING/FYVE/PHD"/>
</dbReference>
<keyword evidence="6" id="KW-0227">DNA damage</keyword>
<evidence type="ECO:0000256" key="4">
    <source>
        <dbReference type="ARBA" id="ARBA00022679"/>
    </source>
</evidence>
<protein>
    <recommendedName>
        <fullName evidence="3">RING-type E3 ubiquitin transferase</fullName>
        <ecNumber evidence="3">2.3.2.27</ecNumber>
    </recommendedName>
</protein>
<evidence type="ECO:0000256" key="7">
    <source>
        <dbReference type="ARBA" id="ARBA00022771"/>
    </source>
</evidence>
<keyword evidence="12" id="KW-0175">Coiled coil</keyword>
<name>A0ABP1NPR8_XYLVO</name>
<evidence type="ECO:0000313" key="16">
    <source>
        <dbReference type="Proteomes" id="UP001642520"/>
    </source>
</evidence>
<dbReference type="InterPro" id="IPR001841">
    <property type="entry name" value="Znf_RING"/>
</dbReference>
<reference evidence="15 16" key="1">
    <citation type="submission" date="2024-08" db="EMBL/GenBank/DDBJ databases">
        <authorList>
            <person name="Will J Nash"/>
            <person name="Angela Man"/>
            <person name="Seanna McTaggart"/>
            <person name="Kendall Baker"/>
            <person name="Tom Barker"/>
            <person name="Leah Catchpole"/>
            <person name="Alex Durrant"/>
            <person name="Karim Gharbi"/>
            <person name="Naomi Irish"/>
            <person name="Gemy Kaithakottil"/>
            <person name="Debby Ku"/>
            <person name="Aaliyah Providence"/>
            <person name="Felix Shaw"/>
            <person name="David Swarbreck"/>
            <person name="Chris Watkins"/>
            <person name="Ann M. McCartney"/>
            <person name="Giulio Formenti"/>
            <person name="Alice Mouton"/>
            <person name="Noel Vella"/>
            <person name="Bjorn M von Reumont"/>
            <person name="Adriana Vella"/>
            <person name="Wilfried Haerty"/>
        </authorList>
    </citation>
    <scope>NUCLEOTIDE SEQUENCE [LARGE SCALE GENOMIC DNA]</scope>
</reference>
<keyword evidence="16" id="KW-1185">Reference proteome</keyword>
<dbReference type="CDD" id="cd22249">
    <property type="entry name" value="UDM1_RNF168_RNF169-like"/>
    <property type="match status" value="1"/>
</dbReference>
<keyword evidence="10" id="KW-0539">Nucleus</keyword>
<feature type="compositionally biased region" description="Polar residues" evidence="13">
    <location>
        <begin position="731"/>
        <end position="748"/>
    </location>
</feature>
<dbReference type="InterPro" id="IPR017907">
    <property type="entry name" value="Znf_RING_CS"/>
</dbReference>
<feature type="region of interest" description="Disordered" evidence="13">
    <location>
        <begin position="892"/>
        <end position="919"/>
    </location>
</feature>
<keyword evidence="8" id="KW-0833">Ubl conjugation pathway</keyword>
<dbReference type="InterPro" id="IPR051657">
    <property type="entry name" value="RNF168/RNF169_E3_ubiq-ligase"/>
</dbReference>
<dbReference type="Proteomes" id="UP001642520">
    <property type="component" value="Unassembled WGS sequence"/>
</dbReference>
<evidence type="ECO:0000256" key="3">
    <source>
        <dbReference type="ARBA" id="ARBA00012483"/>
    </source>
</evidence>
<dbReference type="EC" id="2.3.2.27" evidence="3"/>
<evidence type="ECO:0000256" key="1">
    <source>
        <dbReference type="ARBA" id="ARBA00000900"/>
    </source>
</evidence>
<evidence type="ECO:0000256" key="2">
    <source>
        <dbReference type="ARBA" id="ARBA00004123"/>
    </source>
</evidence>
<evidence type="ECO:0000256" key="13">
    <source>
        <dbReference type="SAM" id="MobiDB-lite"/>
    </source>
</evidence>
<evidence type="ECO:0000259" key="14">
    <source>
        <dbReference type="PROSITE" id="PS50089"/>
    </source>
</evidence>
<accession>A0ABP1NPR8</accession>
<dbReference type="SMART" id="SM00184">
    <property type="entry name" value="RING"/>
    <property type="match status" value="1"/>
</dbReference>
<evidence type="ECO:0000313" key="15">
    <source>
        <dbReference type="EMBL" id="CAL7942897.1"/>
    </source>
</evidence>
<dbReference type="SUPFAM" id="SSF57850">
    <property type="entry name" value="RING/U-box"/>
    <property type="match status" value="1"/>
</dbReference>
<keyword evidence="4" id="KW-0808">Transferase</keyword>
<proteinExistence type="predicted"/>
<gene>
    <name evidence="15" type="ORF">XYLVIOL_LOCUS5773</name>
</gene>
<dbReference type="PANTHER" id="PTHR23328:SF0">
    <property type="entry name" value="RING-TYPE DOMAIN-CONTAINING PROTEIN"/>
    <property type="match status" value="1"/>
</dbReference>
<keyword evidence="5" id="KW-0479">Metal-binding</keyword>
<feature type="coiled-coil region" evidence="12">
    <location>
        <begin position="126"/>
        <end position="171"/>
    </location>
</feature>
<comment type="subcellular location">
    <subcellularLocation>
        <location evidence="2">Nucleus</location>
    </subcellularLocation>
</comment>
<comment type="catalytic activity">
    <reaction evidence="1">
        <text>S-ubiquitinyl-[E2 ubiquitin-conjugating enzyme]-L-cysteine + [acceptor protein]-L-lysine = [E2 ubiquitin-conjugating enzyme]-L-cysteine + N(6)-ubiquitinyl-[acceptor protein]-L-lysine.</text>
        <dbReference type="EC" id="2.3.2.27"/>
    </reaction>
</comment>
<feature type="region of interest" description="Disordered" evidence="13">
    <location>
        <begin position="715"/>
        <end position="748"/>
    </location>
</feature>
<comment type="caution">
    <text evidence="15">The sequence shown here is derived from an EMBL/GenBank/DDBJ whole genome shotgun (WGS) entry which is preliminary data.</text>
</comment>
<dbReference type="EMBL" id="CAXAJV020001293">
    <property type="protein sequence ID" value="CAL7942897.1"/>
    <property type="molecule type" value="Genomic_DNA"/>
</dbReference>
<feature type="compositionally biased region" description="Basic residues" evidence="13">
    <location>
        <begin position="721"/>
        <end position="730"/>
    </location>
</feature>